<evidence type="ECO:0000256" key="1">
    <source>
        <dbReference type="SAM" id="MobiDB-lite"/>
    </source>
</evidence>
<accession>A0A061BQ91</accession>
<reference evidence="2" key="1">
    <citation type="journal article" date="2014" name="Genome Announc.">
        <title>Draft genome sequence of Rhodosporidium toruloides CECT1137, an oleaginous yeast of biotechnological interest.</title>
        <authorList>
            <person name="Morin N."/>
            <person name="Calcas X."/>
            <person name="Devillers H."/>
            <person name="Durrens P."/>
            <person name="Sherman D.J."/>
            <person name="Nicaud J.-M."/>
            <person name="Neuveglise C."/>
        </authorList>
    </citation>
    <scope>NUCLEOTIDE SEQUENCE</scope>
    <source>
        <strain evidence="2">CECT1137</strain>
    </source>
</reference>
<name>A0A061BQ91_RHOTO</name>
<protein>
    <submittedName>
        <fullName evidence="2">RHTO0S24e01552g1_1</fullName>
    </submittedName>
</protein>
<sequence>MNLRRVSFEGAKWDDLQAQILLMARTPAFLPNLAILRAPRAPCLPNQIALVARILVSHPDLEALDLGCYELPSTGSTGPPLESTERPIDVSSNRLYALVLSLHTLTNPAITLLAGIVSNCHSLTHLGLHHVPHPSILQTLIGALPHPQLLRRFHLSFSQGHEPLPEDGISLAPYIQVLTDLQELSVGAFCLVFDDDTITALKAREPLQLVHFLPGYGEEPDDVLVGLERLDTSFPRRLKLDQEEPAAIGDRIDNLYVCCRNDFPSFSWFYQNWIFPDWLHDARLGIYADIVKLAGSHSTAVCGAIIDSFEVMEVWEDEQERYEIRRDWSKYYRDCSCRSSEAYYGEHEDDEDEWEEAGPSDEEEVSGELEEPEEPEESVEKGHEDERLEAAGQGSDCKAEVSWDKLEPLL</sequence>
<feature type="compositionally biased region" description="Basic and acidic residues" evidence="1">
    <location>
        <begin position="378"/>
        <end position="389"/>
    </location>
</feature>
<gene>
    <name evidence="2" type="ORF">RHTO0S_24e01552g</name>
</gene>
<dbReference type="Gene3D" id="3.80.10.10">
    <property type="entry name" value="Ribonuclease Inhibitor"/>
    <property type="match status" value="1"/>
</dbReference>
<dbReference type="EMBL" id="LK052959">
    <property type="protein sequence ID" value="CDR49240.1"/>
    <property type="molecule type" value="Genomic_DNA"/>
</dbReference>
<feature type="region of interest" description="Disordered" evidence="1">
    <location>
        <begin position="344"/>
        <end position="410"/>
    </location>
</feature>
<dbReference type="AlphaFoldDB" id="A0A061BQ91"/>
<dbReference type="OrthoDB" id="10285188at2759"/>
<evidence type="ECO:0000313" key="2">
    <source>
        <dbReference type="EMBL" id="CDR49240.1"/>
    </source>
</evidence>
<feature type="compositionally biased region" description="Acidic residues" evidence="1">
    <location>
        <begin position="347"/>
        <end position="377"/>
    </location>
</feature>
<dbReference type="InterPro" id="IPR032675">
    <property type="entry name" value="LRR_dom_sf"/>
</dbReference>
<feature type="compositionally biased region" description="Basic and acidic residues" evidence="1">
    <location>
        <begin position="397"/>
        <end position="410"/>
    </location>
</feature>
<organism evidence="2">
    <name type="scientific">Rhodotorula toruloides</name>
    <name type="common">Yeast</name>
    <name type="synonym">Rhodosporidium toruloides</name>
    <dbReference type="NCBI Taxonomy" id="5286"/>
    <lineage>
        <taxon>Eukaryota</taxon>
        <taxon>Fungi</taxon>
        <taxon>Dikarya</taxon>
        <taxon>Basidiomycota</taxon>
        <taxon>Pucciniomycotina</taxon>
        <taxon>Microbotryomycetes</taxon>
        <taxon>Sporidiobolales</taxon>
        <taxon>Sporidiobolaceae</taxon>
        <taxon>Rhodotorula</taxon>
    </lineage>
</organism>
<proteinExistence type="predicted"/>
<dbReference type="SUPFAM" id="SSF52047">
    <property type="entry name" value="RNI-like"/>
    <property type="match status" value="1"/>
</dbReference>